<reference evidence="2 3" key="1">
    <citation type="journal article" date="2019" name="Nat. Ecol. Evol.">
        <title>Megaphylogeny resolves global patterns of mushroom evolution.</title>
        <authorList>
            <person name="Varga T."/>
            <person name="Krizsan K."/>
            <person name="Foldi C."/>
            <person name="Dima B."/>
            <person name="Sanchez-Garcia M."/>
            <person name="Sanchez-Ramirez S."/>
            <person name="Szollosi G.J."/>
            <person name="Szarkandi J.G."/>
            <person name="Papp V."/>
            <person name="Albert L."/>
            <person name="Andreopoulos W."/>
            <person name="Angelini C."/>
            <person name="Antonin V."/>
            <person name="Barry K.W."/>
            <person name="Bougher N.L."/>
            <person name="Buchanan P."/>
            <person name="Buyck B."/>
            <person name="Bense V."/>
            <person name="Catcheside P."/>
            <person name="Chovatia M."/>
            <person name="Cooper J."/>
            <person name="Damon W."/>
            <person name="Desjardin D."/>
            <person name="Finy P."/>
            <person name="Geml J."/>
            <person name="Haridas S."/>
            <person name="Hughes K."/>
            <person name="Justo A."/>
            <person name="Karasinski D."/>
            <person name="Kautmanova I."/>
            <person name="Kiss B."/>
            <person name="Kocsube S."/>
            <person name="Kotiranta H."/>
            <person name="LaButti K.M."/>
            <person name="Lechner B.E."/>
            <person name="Liimatainen K."/>
            <person name="Lipzen A."/>
            <person name="Lukacs Z."/>
            <person name="Mihaltcheva S."/>
            <person name="Morgado L.N."/>
            <person name="Niskanen T."/>
            <person name="Noordeloos M.E."/>
            <person name="Ohm R.A."/>
            <person name="Ortiz-Santana B."/>
            <person name="Ovrebo C."/>
            <person name="Racz N."/>
            <person name="Riley R."/>
            <person name="Savchenko A."/>
            <person name="Shiryaev A."/>
            <person name="Soop K."/>
            <person name="Spirin V."/>
            <person name="Szebenyi C."/>
            <person name="Tomsovsky M."/>
            <person name="Tulloss R.E."/>
            <person name="Uehling J."/>
            <person name="Grigoriev I.V."/>
            <person name="Vagvolgyi C."/>
            <person name="Papp T."/>
            <person name="Martin F.M."/>
            <person name="Miettinen O."/>
            <person name="Hibbett D.S."/>
            <person name="Nagy L.G."/>
        </authorList>
    </citation>
    <scope>NUCLEOTIDE SEQUENCE [LARGE SCALE GENOMIC DNA]</scope>
    <source>
        <strain evidence="2 3">FP101781</strain>
    </source>
</reference>
<evidence type="ECO:0000256" key="1">
    <source>
        <dbReference type="RuleBase" id="RU363021"/>
    </source>
</evidence>
<dbReference type="PANTHER" id="PTHR28268">
    <property type="entry name" value="MICOS SUBUNIT MIC26"/>
    <property type="match status" value="1"/>
</dbReference>
<gene>
    <name evidence="2" type="ORF">FA13DRAFT_1714027</name>
</gene>
<dbReference type="GO" id="GO:0061617">
    <property type="term" value="C:MICOS complex"/>
    <property type="evidence" value="ECO:0007669"/>
    <property type="project" value="UniProtKB-UniRule"/>
</dbReference>
<keyword evidence="1" id="KW-0472">Membrane</keyword>
<comment type="subcellular location">
    <subcellularLocation>
        <location evidence="1">Mitochondrion inner membrane</location>
    </subcellularLocation>
</comment>
<keyword evidence="1" id="KW-0496">Mitochondrion</keyword>
<sequence length="325" mass="35926">MYRVASRLLSASETLLAAASGVVLVDRRDKLSIYSEPSPEVLLVETTSPLEQQIAGVRKQVTGTYQDAHSYLQGWISKWISVEQAVENRVKSIISPNESLTPGLLYVGVATLTGSIISRNRFILTRFLLPPVFLIVSANHFLPQTTRNLSDYLGSLEDTYAPTLAEKHEIGKAHSAMAWERLKESTADARTKVNTTALSGVERIQDATGLKIKETLGWGQQAAKKWERKVAEVAHVAEEEVEKVAKAPFVDAETAKFGKEVREKVVEAFHDAEREVEKIIHAPHVVADEAANKSAEEVPEKVADALPDAQREVEEQKDKNLPKLV</sequence>
<keyword evidence="1" id="KW-0999">Mitochondrion inner membrane</keyword>
<accession>A0A4Y7SUW3</accession>
<dbReference type="GO" id="GO:0042407">
    <property type="term" value="P:cristae formation"/>
    <property type="evidence" value="ECO:0007669"/>
    <property type="project" value="InterPro"/>
</dbReference>
<evidence type="ECO:0000313" key="2">
    <source>
        <dbReference type="EMBL" id="TEB25408.1"/>
    </source>
</evidence>
<dbReference type="GO" id="GO:0044284">
    <property type="term" value="C:mitochondrial crista junction"/>
    <property type="evidence" value="ECO:0007669"/>
    <property type="project" value="TreeGrafter"/>
</dbReference>
<organism evidence="2 3">
    <name type="scientific">Coprinellus micaceus</name>
    <name type="common">Glistening ink-cap mushroom</name>
    <name type="synonym">Coprinus micaceus</name>
    <dbReference type="NCBI Taxonomy" id="71717"/>
    <lineage>
        <taxon>Eukaryota</taxon>
        <taxon>Fungi</taxon>
        <taxon>Dikarya</taxon>
        <taxon>Basidiomycota</taxon>
        <taxon>Agaricomycotina</taxon>
        <taxon>Agaricomycetes</taxon>
        <taxon>Agaricomycetidae</taxon>
        <taxon>Agaricales</taxon>
        <taxon>Agaricineae</taxon>
        <taxon>Psathyrellaceae</taxon>
        <taxon>Coprinellus</taxon>
    </lineage>
</organism>
<evidence type="ECO:0000313" key="3">
    <source>
        <dbReference type="Proteomes" id="UP000298030"/>
    </source>
</evidence>
<proteinExistence type="predicted"/>
<dbReference type="OrthoDB" id="2399148at2759"/>
<dbReference type="EMBL" id="QPFP01000057">
    <property type="protein sequence ID" value="TEB25408.1"/>
    <property type="molecule type" value="Genomic_DNA"/>
</dbReference>
<name>A0A4Y7SUW3_COPMI</name>
<dbReference type="Proteomes" id="UP000298030">
    <property type="component" value="Unassembled WGS sequence"/>
</dbReference>
<protein>
    <recommendedName>
        <fullName evidence="1">MICOS complex subunit</fullName>
    </recommendedName>
</protein>
<dbReference type="STRING" id="71717.A0A4Y7SUW3"/>
<comment type="subunit">
    <text evidence="1">Component of the mitochondrial contact site and cristae organizing system (MICOS) complex.</text>
</comment>
<dbReference type="InterPro" id="IPR019166">
    <property type="entry name" value="MIC26/MIC27"/>
</dbReference>
<keyword evidence="3" id="KW-1185">Reference proteome</keyword>
<dbReference type="InterPro" id="IPR033181">
    <property type="entry name" value="Mic26_fungi"/>
</dbReference>
<comment type="caution">
    <text evidence="2">The sequence shown here is derived from an EMBL/GenBank/DDBJ whole genome shotgun (WGS) entry which is preliminary data.</text>
</comment>
<dbReference type="AlphaFoldDB" id="A0A4Y7SUW3"/>
<dbReference type="PANTHER" id="PTHR28268:SF1">
    <property type="entry name" value="MICOS SUBUNIT MIC26"/>
    <property type="match status" value="1"/>
</dbReference>
<comment type="function">
    <text evidence="1">Component of the MICOS complex, a large protein complex of the mitochondrial inner membrane that plays crucial roles in the maintenance of crista junctions, inner membrane architecture, and formation of contact sites to the outer membrane.</text>
</comment>
<dbReference type="Pfam" id="PF09769">
    <property type="entry name" value="ApoO"/>
    <property type="match status" value="1"/>
</dbReference>